<comment type="catalytic activity">
    <reaction evidence="8">
        <text>tRNA(Arg) + L-arginine + ATP = L-arginyl-tRNA(Arg) + AMP + diphosphate</text>
        <dbReference type="Rhea" id="RHEA:20301"/>
        <dbReference type="Rhea" id="RHEA-COMP:9658"/>
        <dbReference type="Rhea" id="RHEA-COMP:9673"/>
        <dbReference type="ChEBI" id="CHEBI:30616"/>
        <dbReference type="ChEBI" id="CHEBI:32682"/>
        <dbReference type="ChEBI" id="CHEBI:33019"/>
        <dbReference type="ChEBI" id="CHEBI:78442"/>
        <dbReference type="ChEBI" id="CHEBI:78513"/>
        <dbReference type="ChEBI" id="CHEBI:456215"/>
        <dbReference type="EC" id="6.1.1.19"/>
    </reaction>
</comment>
<dbReference type="InterPro" id="IPR001278">
    <property type="entry name" value="Arg-tRNA-ligase"/>
</dbReference>
<evidence type="ECO:0000256" key="11">
    <source>
        <dbReference type="SAM" id="Phobius"/>
    </source>
</evidence>
<evidence type="ECO:0000313" key="13">
    <source>
        <dbReference type="EMBL" id="KAJ2907260.1"/>
    </source>
</evidence>
<dbReference type="Pfam" id="PF00750">
    <property type="entry name" value="tRNA-synt_1d"/>
    <property type="match status" value="1"/>
</dbReference>
<keyword evidence="11" id="KW-1133">Transmembrane helix</keyword>
<evidence type="ECO:0000256" key="2">
    <source>
        <dbReference type="ARBA" id="ARBA00012837"/>
    </source>
</evidence>
<protein>
    <recommendedName>
        <fullName evidence="2">arginine--tRNA ligase</fullName>
        <ecNumber evidence="2">6.1.1.19</ecNumber>
    </recommendedName>
</protein>
<feature type="compositionally biased region" description="Acidic residues" evidence="10">
    <location>
        <begin position="49"/>
        <end position="61"/>
    </location>
</feature>
<dbReference type="InterPro" id="IPR008909">
    <property type="entry name" value="DALR_anticod-bd"/>
</dbReference>
<feature type="coiled-coil region" evidence="9">
    <location>
        <begin position="468"/>
        <end position="495"/>
    </location>
</feature>
<evidence type="ECO:0000256" key="8">
    <source>
        <dbReference type="ARBA" id="ARBA00049339"/>
    </source>
</evidence>
<evidence type="ECO:0000256" key="9">
    <source>
        <dbReference type="SAM" id="Coils"/>
    </source>
</evidence>
<feature type="region of interest" description="Disordered" evidence="10">
    <location>
        <begin position="600"/>
        <end position="630"/>
    </location>
</feature>
<feature type="region of interest" description="Disordered" evidence="10">
    <location>
        <begin position="49"/>
        <end position="81"/>
    </location>
</feature>
<feature type="region of interest" description="Disordered" evidence="10">
    <location>
        <begin position="393"/>
        <end position="416"/>
    </location>
</feature>
<proteinExistence type="inferred from homology"/>
<feature type="transmembrane region" description="Helical" evidence="11">
    <location>
        <begin position="555"/>
        <end position="574"/>
    </location>
</feature>
<evidence type="ECO:0000313" key="14">
    <source>
        <dbReference type="Proteomes" id="UP001201980"/>
    </source>
</evidence>
<evidence type="ECO:0000256" key="10">
    <source>
        <dbReference type="SAM" id="MobiDB-lite"/>
    </source>
</evidence>
<dbReference type="GO" id="GO:0005524">
    <property type="term" value="F:ATP binding"/>
    <property type="evidence" value="ECO:0007669"/>
    <property type="project" value="UniProtKB-KW"/>
</dbReference>
<dbReference type="EC" id="6.1.1.19" evidence="2"/>
<dbReference type="GO" id="GO:0032543">
    <property type="term" value="P:mitochondrial translation"/>
    <property type="evidence" value="ECO:0007669"/>
    <property type="project" value="TreeGrafter"/>
</dbReference>
<dbReference type="InterPro" id="IPR035684">
    <property type="entry name" value="ArgRS_core"/>
</dbReference>
<keyword evidence="9" id="KW-0175">Coiled coil</keyword>
<dbReference type="GO" id="GO:0005739">
    <property type="term" value="C:mitochondrion"/>
    <property type="evidence" value="ECO:0007669"/>
    <property type="project" value="TreeGrafter"/>
</dbReference>
<dbReference type="PANTHER" id="PTHR11956:SF11">
    <property type="entry name" value="ARGININE--TRNA LIGASE, MITOCHONDRIAL-RELATED"/>
    <property type="match status" value="1"/>
</dbReference>
<keyword evidence="11" id="KW-0812">Transmembrane</keyword>
<dbReference type="PANTHER" id="PTHR11956">
    <property type="entry name" value="ARGINYL-TRNA SYNTHETASE"/>
    <property type="match status" value="1"/>
</dbReference>
<dbReference type="Proteomes" id="UP001201980">
    <property type="component" value="Unassembled WGS sequence"/>
</dbReference>
<evidence type="ECO:0000256" key="3">
    <source>
        <dbReference type="ARBA" id="ARBA00022598"/>
    </source>
</evidence>
<dbReference type="InterPro" id="IPR036695">
    <property type="entry name" value="Arg-tRNA-synth_N_sf"/>
</dbReference>
<evidence type="ECO:0000256" key="7">
    <source>
        <dbReference type="ARBA" id="ARBA00023146"/>
    </source>
</evidence>
<dbReference type="Gene3D" id="1.10.730.10">
    <property type="entry name" value="Isoleucyl-tRNA Synthetase, Domain 1"/>
    <property type="match status" value="1"/>
</dbReference>
<dbReference type="SUPFAM" id="SSF55190">
    <property type="entry name" value="Arginyl-tRNA synthetase (ArgRS), N-terminal 'additional' domain"/>
    <property type="match status" value="1"/>
</dbReference>
<feature type="transmembrane region" description="Helical" evidence="11">
    <location>
        <begin position="522"/>
        <end position="543"/>
    </location>
</feature>
<dbReference type="PRINTS" id="PR01038">
    <property type="entry name" value="TRNASYNTHARG"/>
</dbReference>
<dbReference type="SMART" id="SM00836">
    <property type="entry name" value="DALR_1"/>
    <property type="match status" value="1"/>
</dbReference>
<keyword evidence="7" id="KW-0030">Aminoacyl-tRNA synthetase</keyword>
<feature type="domain" description="DALR anticodon binding" evidence="12">
    <location>
        <begin position="1187"/>
        <end position="1303"/>
    </location>
</feature>
<dbReference type="EMBL" id="JAKWBI020000003">
    <property type="protein sequence ID" value="KAJ2907260.1"/>
    <property type="molecule type" value="Genomic_DNA"/>
</dbReference>
<keyword evidence="14" id="KW-1185">Reference proteome</keyword>
<organism evidence="13 14">
    <name type="scientific">Zalerion maritima</name>
    <dbReference type="NCBI Taxonomy" id="339359"/>
    <lineage>
        <taxon>Eukaryota</taxon>
        <taxon>Fungi</taxon>
        <taxon>Dikarya</taxon>
        <taxon>Ascomycota</taxon>
        <taxon>Pezizomycotina</taxon>
        <taxon>Sordariomycetes</taxon>
        <taxon>Lulworthiomycetidae</taxon>
        <taxon>Lulworthiales</taxon>
        <taxon>Lulworthiaceae</taxon>
        <taxon>Zalerion</taxon>
    </lineage>
</organism>
<evidence type="ECO:0000256" key="4">
    <source>
        <dbReference type="ARBA" id="ARBA00022741"/>
    </source>
</evidence>
<dbReference type="InterPro" id="IPR009080">
    <property type="entry name" value="tRNAsynth_Ia_anticodon-bd"/>
</dbReference>
<dbReference type="GO" id="GO:0006420">
    <property type="term" value="P:arginyl-tRNA aminoacylation"/>
    <property type="evidence" value="ECO:0007669"/>
    <property type="project" value="InterPro"/>
</dbReference>
<keyword evidence="5" id="KW-0067">ATP-binding</keyword>
<evidence type="ECO:0000256" key="1">
    <source>
        <dbReference type="ARBA" id="ARBA00005594"/>
    </source>
</evidence>
<dbReference type="SUPFAM" id="SSF47323">
    <property type="entry name" value="Anticodon-binding domain of a subclass of class I aminoacyl-tRNA synthetases"/>
    <property type="match status" value="1"/>
</dbReference>
<comment type="caution">
    <text evidence="13">The sequence shown here is derived from an EMBL/GenBank/DDBJ whole genome shotgun (WGS) entry which is preliminary data.</text>
</comment>
<dbReference type="SUPFAM" id="SSF52374">
    <property type="entry name" value="Nucleotidylyl transferase"/>
    <property type="match status" value="1"/>
</dbReference>
<evidence type="ECO:0000256" key="5">
    <source>
        <dbReference type="ARBA" id="ARBA00022840"/>
    </source>
</evidence>
<feature type="compositionally biased region" description="Basic and acidic residues" evidence="10">
    <location>
        <begin position="401"/>
        <end position="416"/>
    </location>
</feature>
<sequence length="1318" mass="147228">MDLTERGVPHQGPIGTWPQFFAVRHRLAGQHENQTYIEFLRDAFRGVGQDDEEDMGEDSNGGDDGYSSSDESQDPAEASETRISETDIVGLFMGGEEDLQSYHNQAETVKGFFDKASEISDKKRTKRMGLVLDITNGNHCHCHGTLNLQQFHQALSKKACRHRRFNVVGIGVDGTASDDAPHTSDPFSEDDIERRLIYARNPDPQCVSALFETASRTQAGFFRDFVFRHLISEASIGVTISRGFPTFALYMQLPYFVLRNNRNCRTDPRRGANGGPLKKSVELRFLASGPEPRIPCLYEGEISVLVMGIDNLRWTALAFDDAFFNKNFAKSYDGLFGGQEWPDPLARSQFPVDDKHPQDPRIYFLRLFVIWICVIEKEAQFYVRTLTEQVERQKKTNSHPLSRDVSKEKAAAEDPRKLTEWNTEMVTSLGVLRDPLSRTVQTGKKFLEDDSGFFCSPNKASQLYLQDIRKKFSQLDLHEKQLDNLEKELDKQRGRLVSSILLLQPAIENTNTTFSQQKTAEYVKILTVINVIFSPVGLASNVISTQVFPQNLMSFLFSLLTACISVATAFLLLLKFDILWTLVLSFICRGADGGTCLEKSGKKVKPPQEGGPGEVFAGAEGAKGTGTRGTAITNEQIPKDFQYYPRPDALASLAISSIGTATTMRSTDTLSALEASMSAFGLDDAIPAFPGANVLVKPIDIYQSVIAGMLQKFVESEPGLAYESIQRVPINTMENGDLDVVLPRLKLSGVDSKELAADLLKQFPRPHPLFMFPFKDGVHLRLLFSPKTLPRLLLPYISDRKEAYGRDASRGLREGSETERKRVIVEFSSPNVASEFKSSHLTSTIFGAFVSNIYEAMGWDVVRTTYIGDWGRHIGLLGVGWKKYATDEEWKNGSDAFRYIYDVYKRIEEVFKPEQEASRVCKDDKKALLEIQSRGLFAKRDEYCKSMEDGDEESLTLWRSWSEVTRDGYANMYAKLGLKFDYYAGESEVCLKPEHVTEAEAILKERGISEESDGCWIIDFEKHGAPRLGKAHLRDRIGLTNYFLRDIATVFYRFKTCPFDKMIYVVSGDQDTHFRQLFKTVELMGYADLEQKLHHVSFAKANRLSSQLGNAELLGDILSRCEGLVEEAMSSGGEGGASAATAGVMGISGLVVQDLARRRLHEYTFDINQLLLFEGSSGPALHRGYERLCSAITSLGRPPPSEELVALDYAPLHDEPWINLLRLLARYPDATDAAYRSLEPSGVLSYLARIMDELHSCLDEIDEEEEGGGSSSAASANVARVALLDSTRQVVENGMQLLGVGFIKTSARRVVFGDEGLP</sequence>
<evidence type="ECO:0000259" key="12">
    <source>
        <dbReference type="SMART" id="SM00836"/>
    </source>
</evidence>
<evidence type="ECO:0000256" key="6">
    <source>
        <dbReference type="ARBA" id="ARBA00022917"/>
    </source>
</evidence>
<dbReference type="GO" id="GO:0004814">
    <property type="term" value="F:arginine-tRNA ligase activity"/>
    <property type="evidence" value="ECO:0007669"/>
    <property type="project" value="UniProtKB-EC"/>
</dbReference>
<gene>
    <name evidence="13" type="ORF">MKZ38_006554</name>
</gene>
<dbReference type="Gene3D" id="3.30.1360.70">
    <property type="entry name" value="Arginyl tRNA synthetase N-terminal domain"/>
    <property type="match status" value="1"/>
</dbReference>
<name>A0AAD5RZ50_9PEZI</name>
<keyword evidence="6" id="KW-0648">Protein biosynthesis</keyword>
<keyword evidence="4" id="KW-0547">Nucleotide-binding</keyword>
<keyword evidence="11" id="KW-0472">Membrane</keyword>
<dbReference type="Pfam" id="PF05746">
    <property type="entry name" value="DALR_1"/>
    <property type="match status" value="1"/>
</dbReference>
<dbReference type="InterPro" id="IPR014729">
    <property type="entry name" value="Rossmann-like_a/b/a_fold"/>
</dbReference>
<comment type="similarity">
    <text evidence="1">Belongs to the class-I aminoacyl-tRNA synthetase family.</text>
</comment>
<keyword evidence="3" id="KW-0436">Ligase</keyword>
<dbReference type="Gene3D" id="3.40.50.620">
    <property type="entry name" value="HUPs"/>
    <property type="match status" value="1"/>
</dbReference>
<reference evidence="13" key="1">
    <citation type="submission" date="2022-07" db="EMBL/GenBank/DDBJ databases">
        <title>Draft genome sequence of Zalerion maritima ATCC 34329, a (micro)plastics degrading marine fungus.</title>
        <authorList>
            <person name="Paco A."/>
            <person name="Goncalves M.F.M."/>
            <person name="Rocha-Santos T.A.P."/>
            <person name="Alves A."/>
        </authorList>
    </citation>
    <scope>NUCLEOTIDE SEQUENCE</scope>
    <source>
        <strain evidence="13">ATCC 34329</strain>
    </source>
</reference>
<accession>A0AAD5RZ50</accession>